<comment type="caution">
    <text evidence="6">The sequence shown here is derived from an EMBL/GenBank/DDBJ whole genome shotgun (WGS) entry which is preliminary data.</text>
</comment>
<dbReference type="SUPFAM" id="SSF48498">
    <property type="entry name" value="Tetracyclin repressor-like, C-terminal domain"/>
    <property type="match status" value="1"/>
</dbReference>
<dbReference type="InterPro" id="IPR025996">
    <property type="entry name" value="MT1864/Rv1816-like_C"/>
</dbReference>
<dbReference type="Proteomes" id="UP001597045">
    <property type="component" value="Unassembled WGS sequence"/>
</dbReference>
<gene>
    <name evidence="6" type="ORF">ACFQ1S_07100</name>
</gene>
<evidence type="ECO:0000256" key="1">
    <source>
        <dbReference type="ARBA" id="ARBA00023015"/>
    </source>
</evidence>
<dbReference type="InterPro" id="IPR001647">
    <property type="entry name" value="HTH_TetR"/>
</dbReference>
<dbReference type="PRINTS" id="PR00455">
    <property type="entry name" value="HTHTETR"/>
</dbReference>
<name>A0ABW3M8W8_9PSEU</name>
<evidence type="ECO:0000256" key="2">
    <source>
        <dbReference type="ARBA" id="ARBA00023125"/>
    </source>
</evidence>
<sequence length="193" mass="21323">MTELGTADRIAAVALEILMAEGAQAVTMRRVAAAAGVTTMATYRHYPNRETLLRTVVDAAVAELSKDWGKRDGPVDFRGRLDRLTDDFLDFALGKPNLYAFVVTERREGTRQFPEDFRTGATPTFAPVLETVEQGIRDGALRADDPLEVTLAITMPAMGLVQLYHGGRINLSENDFRALCKRTIERVLDGVRP</sequence>
<keyword evidence="7" id="KW-1185">Reference proteome</keyword>
<dbReference type="PANTHER" id="PTHR30055">
    <property type="entry name" value="HTH-TYPE TRANSCRIPTIONAL REGULATOR RUTR"/>
    <property type="match status" value="1"/>
</dbReference>
<dbReference type="PANTHER" id="PTHR30055:SF234">
    <property type="entry name" value="HTH-TYPE TRANSCRIPTIONAL REGULATOR BETI"/>
    <property type="match status" value="1"/>
</dbReference>
<evidence type="ECO:0000259" key="5">
    <source>
        <dbReference type="PROSITE" id="PS50977"/>
    </source>
</evidence>
<evidence type="ECO:0000313" key="6">
    <source>
        <dbReference type="EMBL" id="MFD1045370.1"/>
    </source>
</evidence>
<evidence type="ECO:0000256" key="3">
    <source>
        <dbReference type="ARBA" id="ARBA00023163"/>
    </source>
</evidence>
<organism evidence="6 7">
    <name type="scientific">Kibdelosporangium lantanae</name>
    <dbReference type="NCBI Taxonomy" id="1497396"/>
    <lineage>
        <taxon>Bacteria</taxon>
        <taxon>Bacillati</taxon>
        <taxon>Actinomycetota</taxon>
        <taxon>Actinomycetes</taxon>
        <taxon>Pseudonocardiales</taxon>
        <taxon>Pseudonocardiaceae</taxon>
        <taxon>Kibdelosporangium</taxon>
    </lineage>
</organism>
<accession>A0ABW3M8W8</accession>
<dbReference type="Pfam" id="PF13305">
    <property type="entry name" value="TetR_C_33"/>
    <property type="match status" value="1"/>
</dbReference>
<dbReference type="PROSITE" id="PS50977">
    <property type="entry name" value="HTH_TETR_2"/>
    <property type="match status" value="1"/>
</dbReference>
<feature type="DNA-binding region" description="H-T-H motif" evidence="4">
    <location>
        <begin position="27"/>
        <end position="46"/>
    </location>
</feature>
<evidence type="ECO:0000313" key="7">
    <source>
        <dbReference type="Proteomes" id="UP001597045"/>
    </source>
</evidence>
<dbReference type="InterPro" id="IPR036271">
    <property type="entry name" value="Tet_transcr_reg_TetR-rel_C_sf"/>
</dbReference>
<evidence type="ECO:0000256" key="4">
    <source>
        <dbReference type="PROSITE-ProRule" id="PRU00335"/>
    </source>
</evidence>
<dbReference type="Pfam" id="PF00440">
    <property type="entry name" value="TetR_N"/>
    <property type="match status" value="1"/>
</dbReference>
<keyword evidence="1" id="KW-0805">Transcription regulation</keyword>
<dbReference type="Gene3D" id="1.10.357.10">
    <property type="entry name" value="Tetracycline Repressor, domain 2"/>
    <property type="match status" value="1"/>
</dbReference>
<dbReference type="EMBL" id="JBHTIS010000277">
    <property type="protein sequence ID" value="MFD1045370.1"/>
    <property type="molecule type" value="Genomic_DNA"/>
</dbReference>
<keyword evidence="2 4" id="KW-0238">DNA-binding</keyword>
<dbReference type="SUPFAM" id="SSF46689">
    <property type="entry name" value="Homeodomain-like"/>
    <property type="match status" value="1"/>
</dbReference>
<dbReference type="InterPro" id="IPR050109">
    <property type="entry name" value="HTH-type_TetR-like_transc_reg"/>
</dbReference>
<dbReference type="InterPro" id="IPR009057">
    <property type="entry name" value="Homeodomain-like_sf"/>
</dbReference>
<feature type="domain" description="HTH tetR-type" evidence="5">
    <location>
        <begin position="4"/>
        <end position="64"/>
    </location>
</feature>
<proteinExistence type="predicted"/>
<protein>
    <submittedName>
        <fullName evidence="6">TetR/AcrR family transcriptional regulator</fullName>
    </submittedName>
</protein>
<keyword evidence="3" id="KW-0804">Transcription</keyword>
<reference evidence="7" key="1">
    <citation type="journal article" date="2019" name="Int. J. Syst. Evol. Microbiol.">
        <title>The Global Catalogue of Microorganisms (GCM) 10K type strain sequencing project: providing services to taxonomists for standard genome sequencing and annotation.</title>
        <authorList>
            <consortium name="The Broad Institute Genomics Platform"/>
            <consortium name="The Broad Institute Genome Sequencing Center for Infectious Disease"/>
            <person name="Wu L."/>
            <person name="Ma J."/>
        </authorList>
    </citation>
    <scope>NUCLEOTIDE SEQUENCE [LARGE SCALE GENOMIC DNA]</scope>
    <source>
        <strain evidence="7">JCM 31486</strain>
    </source>
</reference>